<dbReference type="EMBL" id="AKIJ01000001">
    <property type="protein sequence ID" value="KFG27244.1"/>
    <property type="molecule type" value="Genomic_DNA"/>
</dbReference>
<evidence type="ECO:0000313" key="3">
    <source>
        <dbReference type="Proteomes" id="UP000054524"/>
    </source>
</evidence>
<evidence type="ECO:0000313" key="2">
    <source>
        <dbReference type="EMBL" id="KFG27244.1"/>
    </source>
</evidence>
<dbReference type="Gene3D" id="6.10.140.1270">
    <property type="match status" value="1"/>
</dbReference>
<reference evidence="2 3" key="1">
    <citation type="journal article" date="2014" name="Genome Announc.">
        <title>Genome Sequence of the Microsporidian Species Nematocida sp1 Strain ERTm6 (ATCC PRA-372).</title>
        <authorList>
            <person name="Bakowski M.A."/>
            <person name="Priest M."/>
            <person name="Young S."/>
            <person name="Cuomo C.A."/>
            <person name="Troemel E.R."/>
        </authorList>
    </citation>
    <scope>NUCLEOTIDE SEQUENCE [LARGE SCALE GENOMIC DNA]</scope>
    <source>
        <strain evidence="2 3">ERTm6</strain>
    </source>
</reference>
<sequence>MDGGGERDQNIITNLGECPPSQKHMQKILTDNMPFACNICKEVILKKHISVHICTAAETKSQPENTKFYDTHCAVMDTETGVECTRSLNCKVHSVLLKRGIAKRSLPYDTLLKKVVEERKKRKIEKEEIKLDKKEKKEEPSTKMEDLICSKILSHVPIIEKTFYLPEIKFDTLAVRSLFFQPLKIYRMQNDRRYAKK</sequence>
<dbReference type="InterPro" id="IPR013243">
    <property type="entry name" value="SCA7_dom"/>
</dbReference>
<dbReference type="PROSITE" id="PS51505">
    <property type="entry name" value="SCA7"/>
    <property type="match status" value="1"/>
</dbReference>
<dbReference type="AlphaFoldDB" id="A0A086J526"/>
<accession>A0A086J526</accession>
<dbReference type="GeneID" id="77675295"/>
<keyword evidence="3" id="KW-1185">Reference proteome</keyword>
<dbReference type="RefSeq" id="XP_052905799.1">
    <property type="nucleotide sequence ID" value="XM_053047974.1"/>
</dbReference>
<name>A0A086J526_NEMA1</name>
<proteinExistence type="predicted"/>
<comment type="caution">
    <text evidence="2">The sequence shown here is derived from an EMBL/GenBank/DDBJ whole genome shotgun (WGS) entry which is preliminary data.</text>
</comment>
<organism evidence="2 3">
    <name type="scientific">Nematocida ausubeli (strain ATCC PRA-371 / ERTm2)</name>
    <name type="common">Nematode killer fungus</name>
    <dbReference type="NCBI Taxonomy" id="1913371"/>
    <lineage>
        <taxon>Eukaryota</taxon>
        <taxon>Fungi</taxon>
        <taxon>Fungi incertae sedis</taxon>
        <taxon>Microsporidia</taxon>
        <taxon>Nematocida</taxon>
    </lineage>
</organism>
<evidence type="ECO:0000259" key="1">
    <source>
        <dbReference type="PROSITE" id="PS51505"/>
    </source>
</evidence>
<feature type="domain" description="SCA7" evidence="1">
    <location>
        <begin position="60"/>
        <end position="127"/>
    </location>
</feature>
<dbReference type="Pfam" id="PF08313">
    <property type="entry name" value="SCA7"/>
    <property type="match status" value="1"/>
</dbReference>
<protein>
    <recommendedName>
        <fullName evidence="1">SCA7 domain-containing protein</fullName>
    </recommendedName>
</protein>
<dbReference type="HOGENOM" id="CLU_1384486_0_0_1"/>
<dbReference type="Proteomes" id="UP000054524">
    <property type="component" value="Unassembled WGS sequence"/>
</dbReference>
<gene>
    <name evidence="2" type="ORF">NESG_00322</name>
</gene>